<evidence type="ECO:0000313" key="1">
    <source>
        <dbReference type="EMBL" id="RPF52127.1"/>
    </source>
</evidence>
<accession>A0A3N5B4D1</accession>
<reference evidence="1 2" key="1">
    <citation type="submission" date="2018-11" db="EMBL/GenBank/DDBJ databases">
        <title>Genomic Encyclopedia of Type Strains, Phase IV (KMG-IV): sequencing the most valuable type-strain genomes for metagenomic binning, comparative biology and taxonomic classification.</title>
        <authorList>
            <person name="Goeker M."/>
        </authorList>
    </citation>
    <scope>NUCLEOTIDE SEQUENCE [LARGE SCALE GENOMIC DNA]</scope>
    <source>
        <strain evidence="1 2">DSM 18090</strain>
    </source>
</reference>
<protein>
    <submittedName>
        <fullName evidence="1">Uncharacterized protein</fullName>
    </submittedName>
</protein>
<dbReference type="EMBL" id="RKRF01000010">
    <property type="protein sequence ID" value="RPF52127.1"/>
    <property type="molecule type" value="Genomic_DNA"/>
</dbReference>
<keyword evidence="2" id="KW-1185">Reference proteome</keyword>
<organism evidence="1 2">
    <name type="scientific">Aquisalibacillus elongatus</name>
    <dbReference type="NCBI Taxonomy" id="485577"/>
    <lineage>
        <taxon>Bacteria</taxon>
        <taxon>Bacillati</taxon>
        <taxon>Bacillota</taxon>
        <taxon>Bacilli</taxon>
        <taxon>Bacillales</taxon>
        <taxon>Bacillaceae</taxon>
        <taxon>Aquisalibacillus</taxon>
    </lineage>
</organism>
<dbReference type="Proteomes" id="UP000276443">
    <property type="component" value="Unassembled WGS sequence"/>
</dbReference>
<name>A0A3N5B4D1_9BACI</name>
<dbReference type="AlphaFoldDB" id="A0A3N5B4D1"/>
<comment type="caution">
    <text evidence="1">The sequence shown here is derived from an EMBL/GenBank/DDBJ whole genome shotgun (WGS) entry which is preliminary data.</text>
</comment>
<dbReference type="RefSeq" id="WP_170158548.1">
    <property type="nucleotide sequence ID" value="NZ_RKRF01000010.1"/>
</dbReference>
<proteinExistence type="predicted"/>
<evidence type="ECO:0000313" key="2">
    <source>
        <dbReference type="Proteomes" id="UP000276443"/>
    </source>
</evidence>
<sequence length="56" mass="7038">MKWLTDLEKILIEIGKSPEKKFINEQEKQQEWEKVLIEDEKRLDDWMQKIEKWFES</sequence>
<gene>
    <name evidence="1" type="ORF">EDC24_2117</name>
</gene>